<evidence type="ECO:0000313" key="2">
    <source>
        <dbReference type="EMBL" id="AFH42970.1"/>
    </source>
</evidence>
<dbReference type="InterPro" id="IPR038763">
    <property type="entry name" value="DHH_sf"/>
</dbReference>
<dbReference type="KEGG" id="ffo:FFONT_0982"/>
<dbReference type="eggNOG" id="arCOG00423">
    <property type="taxonomic scope" value="Archaea"/>
</dbReference>
<evidence type="ECO:0000313" key="3">
    <source>
        <dbReference type="Proteomes" id="UP000007391"/>
    </source>
</evidence>
<dbReference type="HOGENOM" id="CLU_076809_0_0_2"/>
<reference evidence="3" key="1">
    <citation type="submission" date="2012-03" db="EMBL/GenBank/DDBJ databases">
        <title>Fervidicoccus fontis complete genome analysis confirms its distinct phylogenetic position and predicts its environmental function.</title>
        <authorList>
            <person name="Lebedinsky A.V."/>
            <person name="Mardanov A.V."/>
            <person name="Gumerov V.M."/>
            <person name="Beletsky A.V."/>
            <person name="Kublanov I.V."/>
            <person name="Perevalova A.A."/>
            <person name="Bonch-Osmolovskaya E.A."/>
            <person name="Ravin N.V."/>
            <person name="Skryabin K.G."/>
        </authorList>
    </citation>
    <scope>NUCLEOTIDE SEQUENCE [LARGE SCALE GENOMIC DNA]</scope>
    <source>
        <strain evidence="3">DSM 19380 / VKM B-2539 / Kam940</strain>
    </source>
</reference>
<keyword evidence="3" id="KW-1185">Reference proteome</keyword>
<name>I0A1W3_FERFK</name>
<dbReference type="GO" id="GO:0016787">
    <property type="term" value="F:hydrolase activity"/>
    <property type="evidence" value="ECO:0007669"/>
    <property type="project" value="UniProtKB-KW"/>
</dbReference>
<dbReference type="RefSeq" id="WP_014558119.1">
    <property type="nucleotide sequence ID" value="NC_017461.1"/>
</dbReference>
<gene>
    <name evidence="2" type="ordered locus">FFONT_0982</name>
</gene>
<protein>
    <submittedName>
        <fullName evidence="2">Putative phosphohydrolase, DHH superfamily</fullName>
    </submittedName>
</protein>
<dbReference type="PANTHER" id="PTHR42146:SF1">
    <property type="entry name" value="OLIGORIBONUCLEASE NRNB"/>
    <property type="match status" value="1"/>
</dbReference>
<dbReference type="AlphaFoldDB" id="I0A1W3"/>
<organism evidence="2 3">
    <name type="scientific">Fervidicoccus fontis (strain DSM 19380 / JCM 18336 / VKM B-2539 / Kam940)</name>
    <dbReference type="NCBI Taxonomy" id="1163730"/>
    <lineage>
        <taxon>Archaea</taxon>
        <taxon>Thermoproteota</taxon>
        <taxon>Thermoprotei</taxon>
        <taxon>Fervidicoccales</taxon>
        <taxon>Fervidicoccaceae</taxon>
        <taxon>Fervidicoccus</taxon>
    </lineage>
</organism>
<dbReference type="STRING" id="1163730.FFONT_0982"/>
<dbReference type="GO" id="GO:0003676">
    <property type="term" value="F:nucleic acid binding"/>
    <property type="evidence" value="ECO:0007669"/>
    <property type="project" value="InterPro"/>
</dbReference>
<dbReference type="InParanoid" id="I0A1W3"/>
<accession>I0A1W3</accession>
<dbReference type="InterPro" id="IPR052968">
    <property type="entry name" value="Nucleotide_metab_enz"/>
</dbReference>
<evidence type="ECO:0000259" key="1">
    <source>
        <dbReference type="Pfam" id="PF02272"/>
    </source>
</evidence>
<dbReference type="PANTHER" id="PTHR42146">
    <property type="entry name" value="3',5'-CYCLIC-NUCLEOTIDE PHOSPHODIESTERASE"/>
    <property type="match status" value="1"/>
</dbReference>
<dbReference type="SUPFAM" id="SSF64182">
    <property type="entry name" value="DHH phosphoesterases"/>
    <property type="match status" value="1"/>
</dbReference>
<feature type="domain" description="DHHA1" evidence="1">
    <location>
        <begin position="246"/>
        <end position="295"/>
    </location>
</feature>
<sequence>MSELQLYTHGDLDGIASASIYIKIAKEKLSNINYSVNFVEPTNLDKALSSTISPYKSGSIIAIMDIGVNRSNFEKVLSILSELTKRFTVEWYDHHIWPKEFKDAINSIGVKLFVEEDTCAAGVVSRHAFGGLSPEDDNTRFFVDSVCSADLWKWEEWFSPFLYRILGSGDIDVGSNKWKRFLIEEFSNGRYWSDSFDDIVEKYINLELEGYNKALREVFTEQCKRINVAYLYKKPGPPNASLLGHYLLSKTGADIVVIYRESGVLSFRSKQVDVSSIARCIGGGGHKLASGAEIKLPFYYFPLKIILKPLFDYLIKKKVMKKVNYCISETDIAPT</sequence>
<reference evidence="2 3" key="2">
    <citation type="journal article" date="2014" name="Extremophiles">
        <title>Analysis of the complete genome of Fervidococcus fontis confirms the distinct phylogenetic position of the order Fervidicoccales and suggests its environmental function.</title>
        <authorList>
            <person name="Lebedinsky A.V."/>
            <person name="Mardanov A.V."/>
            <person name="Kublanov I.V."/>
            <person name="Gumerov V.M."/>
            <person name="Beletsky A.V."/>
            <person name="Perevalova A.A."/>
            <person name="Bidzhieva S.Kh."/>
            <person name="Bonch-Osmolovskaya E.A."/>
            <person name="Skryabin K.G."/>
            <person name="Ravin N.V."/>
        </authorList>
    </citation>
    <scope>NUCLEOTIDE SEQUENCE [LARGE SCALE GENOMIC DNA]</scope>
    <source>
        <strain evidence="3">DSM 19380 / VKM B-2539 / Kam940</strain>
    </source>
</reference>
<dbReference type="OrthoDB" id="18016at2157"/>
<dbReference type="GeneID" id="12450072"/>
<proteinExistence type="predicted"/>
<dbReference type="Pfam" id="PF02272">
    <property type="entry name" value="DHHA1"/>
    <property type="match status" value="1"/>
</dbReference>
<dbReference type="EMBL" id="CP003423">
    <property type="protein sequence ID" value="AFH42970.1"/>
    <property type="molecule type" value="Genomic_DNA"/>
</dbReference>
<dbReference type="Gene3D" id="3.10.310.30">
    <property type="match status" value="1"/>
</dbReference>
<keyword evidence="2" id="KW-0378">Hydrolase</keyword>
<dbReference type="Proteomes" id="UP000007391">
    <property type="component" value="Chromosome"/>
</dbReference>
<dbReference type="InterPro" id="IPR003156">
    <property type="entry name" value="DHHA1_dom"/>
</dbReference>